<keyword evidence="12" id="KW-1185">Reference proteome</keyword>
<dbReference type="AlphaFoldDB" id="A0A2Z4FMK0"/>
<protein>
    <recommendedName>
        <fullName evidence="5">hydroxyacylglutathione hydrolase</fullName>
        <ecNumber evidence="5">3.1.2.6</ecNumber>
    </recommendedName>
    <alternativeName>
        <fullName evidence="9">Glyoxalase II</fullName>
    </alternativeName>
</protein>
<evidence type="ECO:0000256" key="8">
    <source>
        <dbReference type="ARBA" id="ARBA00022833"/>
    </source>
</evidence>
<evidence type="ECO:0000256" key="2">
    <source>
        <dbReference type="ARBA" id="ARBA00001947"/>
    </source>
</evidence>
<dbReference type="Proteomes" id="UP000249799">
    <property type="component" value="Chromosome"/>
</dbReference>
<dbReference type="SMART" id="SM00849">
    <property type="entry name" value="Lactamase_B"/>
    <property type="match status" value="1"/>
</dbReference>
<dbReference type="Gene3D" id="3.60.15.10">
    <property type="entry name" value="Ribonuclease Z/Hydroxyacylglutathione hydrolase-like"/>
    <property type="match status" value="1"/>
</dbReference>
<evidence type="ECO:0000256" key="1">
    <source>
        <dbReference type="ARBA" id="ARBA00001623"/>
    </source>
</evidence>
<reference evidence="11 12" key="1">
    <citation type="submission" date="2018-06" db="EMBL/GenBank/DDBJ databases">
        <title>Lujinxingia sediminis gen. nov. sp. nov., a new facultative anaerobic member of the class Deltaproteobacteria, and proposal of Lujinxingaceae fam. nov.</title>
        <authorList>
            <person name="Guo L.-Y."/>
            <person name="Li C.-M."/>
            <person name="Wang S."/>
            <person name="Du Z.-J."/>
        </authorList>
    </citation>
    <scope>NUCLEOTIDE SEQUENCE [LARGE SCALE GENOMIC DNA]</scope>
    <source>
        <strain evidence="11 12">FA350</strain>
    </source>
</reference>
<comment type="pathway">
    <text evidence="3">Secondary metabolite metabolism; methylglyoxal degradation; (R)-lactate from methylglyoxal: step 2/2.</text>
</comment>
<gene>
    <name evidence="11" type="ORF">DN745_12735</name>
</gene>
<dbReference type="EMBL" id="CP030032">
    <property type="protein sequence ID" value="AWV90152.1"/>
    <property type="molecule type" value="Genomic_DNA"/>
</dbReference>
<dbReference type="InterPro" id="IPR036866">
    <property type="entry name" value="RibonucZ/Hydroxyglut_hydro"/>
</dbReference>
<evidence type="ECO:0000256" key="3">
    <source>
        <dbReference type="ARBA" id="ARBA00004963"/>
    </source>
</evidence>
<dbReference type="EC" id="3.1.2.6" evidence="5"/>
<evidence type="ECO:0000256" key="4">
    <source>
        <dbReference type="ARBA" id="ARBA00006759"/>
    </source>
</evidence>
<dbReference type="PANTHER" id="PTHR11935">
    <property type="entry name" value="BETA LACTAMASE DOMAIN"/>
    <property type="match status" value="1"/>
</dbReference>
<dbReference type="InterPro" id="IPR032282">
    <property type="entry name" value="HAGH_C"/>
</dbReference>
<dbReference type="KEGG" id="bsed:DN745_12735"/>
<dbReference type="GO" id="GO:0046872">
    <property type="term" value="F:metal ion binding"/>
    <property type="evidence" value="ECO:0007669"/>
    <property type="project" value="UniProtKB-KW"/>
</dbReference>
<keyword evidence="7 11" id="KW-0378">Hydrolase</keyword>
<name>A0A2Z4FMK0_9DELT</name>
<proteinExistence type="inferred from homology"/>
<dbReference type="GO" id="GO:0004416">
    <property type="term" value="F:hydroxyacylglutathione hydrolase activity"/>
    <property type="evidence" value="ECO:0007669"/>
    <property type="project" value="UniProtKB-EC"/>
</dbReference>
<comment type="cofactor">
    <cofactor evidence="2">
        <name>Zn(2+)</name>
        <dbReference type="ChEBI" id="CHEBI:29105"/>
    </cofactor>
</comment>
<dbReference type="CDD" id="cd07723">
    <property type="entry name" value="hydroxyacylglutathione_hydrolase_MBL-fold"/>
    <property type="match status" value="1"/>
</dbReference>
<evidence type="ECO:0000256" key="5">
    <source>
        <dbReference type="ARBA" id="ARBA00011917"/>
    </source>
</evidence>
<organism evidence="11 12">
    <name type="scientific">Bradymonas sediminis</name>
    <dbReference type="NCBI Taxonomy" id="1548548"/>
    <lineage>
        <taxon>Bacteria</taxon>
        <taxon>Deltaproteobacteria</taxon>
        <taxon>Bradymonadales</taxon>
        <taxon>Bradymonadaceae</taxon>
        <taxon>Bradymonas</taxon>
    </lineage>
</organism>
<accession>A0A2Z4FMK0</accession>
<evidence type="ECO:0000313" key="12">
    <source>
        <dbReference type="Proteomes" id="UP000249799"/>
    </source>
</evidence>
<evidence type="ECO:0000259" key="10">
    <source>
        <dbReference type="SMART" id="SM00849"/>
    </source>
</evidence>
<keyword evidence="8" id="KW-0862">Zinc</keyword>
<dbReference type="SUPFAM" id="SSF56281">
    <property type="entry name" value="Metallo-hydrolase/oxidoreductase"/>
    <property type="match status" value="1"/>
</dbReference>
<dbReference type="InterPro" id="IPR001279">
    <property type="entry name" value="Metallo-B-lactamas"/>
</dbReference>
<dbReference type="InterPro" id="IPR035680">
    <property type="entry name" value="Clx_II_MBL"/>
</dbReference>
<dbReference type="PANTHER" id="PTHR11935:SF94">
    <property type="entry name" value="TENZING NORGAY, ISOFORM C"/>
    <property type="match status" value="1"/>
</dbReference>
<evidence type="ECO:0000256" key="7">
    <source>
        <dbReference type="ARBA" id="ARBA00022801"/>
    </source>
</evidence>
<comment type="catalytic activity">
    <reaction evidence="1">
        <text>an S-(2-hydroxyacyl)glutathione + H2O = a 2-hydroxy carboxylate + glutathione + H(+)</text>
        <dbReference type="Rhea" id="RHEA:21864"/>
        <dbReference type="ChEBI" id="CHEBI:15377"/>
        <dbReference type="ChEBI" id="CHEBI:15378"/>
        <dbReference type="ChEBI" id="CHEBI:57925"/>
        <dbReference type="ChEBI" id="CHEBI:58896"/>
        <dbReference type="ChEBI" id="CHEBI:71261"/>
        <dbReference type="EC" id="3.1.2.6"/>
    </reaction>
</comment>
<dbReference type="OrthoDB" id="9802248at2"/>
<comment type="similarity">
    <text evidence="4">Belongs to the metallo-beta-lactamase superfamily. Glyoxalase II family.</text>
</comment>
<feature type="domain" description="Metallo-beta-lactamase" evidence="10">
    <location>
        <begin position="14"/>
        <end position="177"/>
    </location>
</feature>
<evidence type="ECO:0000313" key="11">
    <source>
        <dbReference type="EMBL" id="AWV90152.1"/>
    </source>
</evidence>
<evidence type="ECO:0000256" key="6">
    <source>
        <dbReference type="ARBA" id="ARBA00022723"/>
    </source>
</evidence>
<dbReference type="Pfam" id="PF16123">
    <property type="entry name" value="HAGH_C"/>
    <property type="match status" value="1"/>
</dbReference>
<sequence length="282" mass="30829">MIMNVEILASSISDNFFYLLHDSQGRAVLVDPVDGAQAVEFLRREGLELEAVVNTHFHHDHIGGNDAVFAAFPQASLLAGAVDTPQIEAGQSRAVDRKLYAGDAVAVGEVEVRVLDTPGHTPGHISLLGERHLLSGDTLFAGGVGNCSFGGDPGVLYATFRDVISALSDSVIFYPGHDYALRNLEFILSLEPDNAPAQELLKAEREVVEAAKADRVAKKDRILRRRTLGDERAYNPFLRVDDPALVEGLKTSHGDIFSQEMQKSEAPAEAAFRTLRRLRNDW</sequence>
<evidence type="ECO:0000256" key="9">
    <source>
        <dbReference type="ARBA" id="ARBA00031044"/>
    </source>
</evidence>
<dbReference type="Pfam" id="PF00753">
    <property type="entry name" value="Lactamase_B"/>
    <property type="match status" value="1"/>
</dbReference>
<keyword evidence="6" id="KW-0479">Metal-binding</keyword>